<feature type="domain" description="SHSP" evidence="2">
    <location>
        <begin position="150"/>
        <end position="250"/>
    </location>
</feature>
<name>A0A424YJC1_9FIRM</name>
<comment type="caution">
    <text evidence="3">The sequence shown here is derived from an EMBL/GenBank/DDBJ whole genome shotgun (WGS) entry which is preliminary data.</text>
</comment>
<dbReference type="AlphaFoldDB" id="A0A424YJC1"/>
<proteinExistence type="inferred from homology"/>
<dbReference type="InterPro" id="IPR002068">
    <property type="entry name" value="A-crystallin/Hsp20_dom"/>
</dbReference>
<reference evidence="3 4" key="1">
    <citation type="submission" date="2018-08" db="EMBL/GenBank/DDBJ databases">
        <title>The metabolism and importance of syntrophic acetate oxidation coupled to methane or sulfide production in haloalkaline environments.</title>
        <authorList>
            <person name="Timmers P.H.A."/>
            <person name="Vavourakis C.D."/>
            <person name="Sorokin D.Y."/>
            <person name="Sinninghe Damste J.S."/>
            <person name="Muyzer G."/>
            <person name="Stams A.J.M."/>
            <person name="Plugge C.M."/>
        </authorList>
    </citation>
    <scope>NUCLEOTIDE SEQUENCE [LARGE SCALE GENOMIC DNA]</scope>
    <source>
        <strain evidence="3">MSAO_Bac1</strain>
    </source>
</reference>
<accession>A0A424YJC1</accession>
<evidence type="ECO:0000256" key="1">
    <source>
        <dbReference type="PROSITE-ProRule" id="PRU00285"/>
    </source>
</evidence>
<organism evidence="3 4">
    <name type="scientific">Candidatus Syntrophonatronum acetioxidans</name>
    <dbReference type="NCBI Taxonomy" id="1795816"/>
    <lineage>
        <taxon>Bacteria</taxon>
        <taxon>Bacillati</taxon>
        <taxon>Bacillota</taxon>
        <taxon>Clostridia</taxon>
        <taxon>Eubacteriales</taxon>
        <taxon>Syntrophomonadaceae</taxon>
        <taxon>Candidatus Syntrophonatronum</taxon>
    </lineage>
</organism>
<dbReference type="SUPFAM" id="SSF49764">
    <property type="entry name" value="HSP20-like chaperones"/>
    <property type="match status" value="1"/>
</dbReference>
<dbReference type="Proteomes" id="UP000285138">
    <property type="component" value="Unassembled WGS sequence"/>
</dbReference>
<dbReference type="InterPro" id="IPR008978">
    <property type="entry name" value="HSP20-like_chaperone"/>
</dbReference>
<dbReference type="Pfam" id="PF17886">
    <property type="entry name" value="ArsA_HSP20"/>
    <property type="match status" value="1"/>
</dbReference>
<dbReference type="EMBL" id="QZAA01000004">
    <property type="protein sequence ID" value="RQD78729.1"/>
    <property type="molecule type" value="Genomic_DNA"/>
</dbReference>
<dbReference type="Gene3D" id="2.60.40.790">
    <property type="match status" value="1"/>
</dbReference>
<sequence>MYITTSSPWQRSDVSYQQSFAMPAQTGFSSFQPWQVSPMISTAQSFSPFQISPQIQGYNLPLQTGALNVSPWGYHIPMSSAISNIPGNIQGGLMPQQQGSAISYFNPNLSWQQSMNPVPGSQFSQINPQFSGNMMQQQQSMANLSTGIRSMAGFAQPRVELAETNTDVVVTAELPNVDPNNIYLTATDDSLSISALSNMGGVTSSLHRTVALPTVVRSEHLDINYSNGTLECRIPKSDYAARRRVKVNVTG</sequence>
<gene>
    <name evidence="3" type="ORF">D5R97_00065</name>
</gene>
<dbReference type="PROSITE" id="PS01031">
    <property type="entry name" value="SHSP"/>
    <property type="match status" value="1"/>
</dbReference>
<evidence type="ECO:0000313" key="4">
    <source>
        <dbReference type="Proteomes" id="UP000285138"/>
    </source>
</evidence>
<protein>
    <recommendedName>
        <fullName evidence="2">SHSP domain-containing protein</fullName>
    </recommendedName>
</protein>
<evidence type="ECO:0000259" key="2">
    <source>
        <dbReference type="PROSITE" id="PS01031"/>
    </source>
</evidence>
<dbReference type="CDD" id="cd00298">
    <property type="entry name" value="ACD_sHsps_p23-like"/>
    <property type="match status" value="1"/>
</dbReference>
<evidence type="ECO:0000313" key="3">
    <source>
        <dbReference type="EMBL" id="RQD78729.1"/>
    </source>
</evidence>
<dbReference type="InterPro" id="IPR040612">
    <property type="entry name" value="ArsA_HSP20-like"/>
</dbReference>
<comment type="similarity">
    <text evidence="1">Belongs to the small heat shock protein (HSP20) family.</text>
</comment>